<dbReference type="InterPro" id="IPR051916">
    <property type="entry name" value="GPI-anchor_lipid_remodeler"/>
</dbReference>
<keyword evidence="3" id="KW-0378">Hydrolase</keyword>
<dbReference type="RefSeq" id="WP_144331329.1">
    <property type="nucleotide sequence ID" value="NZ_VLPL01000001.1"/>
</dbReference>
<dbReference type="CDD" id="cd09084">
    <property type="entry name" value="EEP-2"/>
    <property type="match status" value="1"/>
</dbReference>
<dbReference type="Pfam" id="PF03372">
    <property type="entry name" value="Exo_endo_phos"/>
    <property type="match status" value="1"/>
</dbReference>
<keyword evidence="3" id="KW-0540">Nuclease</keyword>
<keyword evidence="1" id="KW-0472">Membrane</keyword>
<dbReference type="GO" id="GO:0004519">
    <property type="term" value="F:endonuclease activity"/>
    <property type="evidence" value="ECO:0007669"/>
    <property type="project" value="UniProtKB-KW"/>
</dbReference>
<dbReference type="SUPFAM" id="SSF56219">
    <property type="entry name" value="DNase I-like"/>
    <property type="match status" value="1"/>
</dbReference>
<proteinExistence type="predicted"/>
<feature type="transmembrane region" description="Helical" evidence="1">
    <location>
        <begin position="58"/>
        <end position="74"/>
    </location>
</feature>
<dbReference type="GO" id="GO:0006506">
    <property type="term" value="P:GPI anchor biosynthetic process"/>
    <property type="evidence" value="ECO:0007669"/>
    <property type="project" value="TreeGrafter"/>
</dbReference>
<dbReference type="AlphaFoldDB" id="A0A556N6H9"/>
<keyword evidence="1" id="KW-1133">Transmembrane helix</keyword>
<comment type="caution">
    <text evidence="3">The sequence shown here is derived from an EMBL/GenBank/DDBJ whole genome shotgun (WGS) entry which is preliminary data.</text>
</comment>
<dbReference type="PANTHER" id="PTHR14859">
    <property type="entry name" value="CALCOFLUOR WHITE HYPERSENSITIVE PROTEIN PRECURSOR"/>
    <property type="match status" value="1"/>
</dbReference>
<dbReference type="EMBL" id="VLPL01000001">
    <property type="protein sequence ID" value="TSJ47794.1"/>
    <property type="molecule type" value="Genomic_DNA"/>
</dbReference>
<feature type="transmembrane region" description="Helical" evidence="1">
    <location>
        <begin position="34"/>
        <end position="53"/>
    </location>
</feature>
<evidence type="ECO:0000256" key="1">
    <source>
        <dbReference type="SAM" id="Phobius"/>
    </source>
</evidence>
<evidence type="ECO:0000313" key="4">
    <source>
        <dbReference type="Proteomes" id="UP000316008"/>
    </source>
</evidence>
<reference evidence="3 4" key="1">
    <citation type="submission" date="2019-07" db="EMBL/GenBank/DDBJ databases">
        <authorList>
            <person name="Huq M.A."/>
        </authorList>
    </citation>
    <scope>NUCLEOTIDE SEQUENCE [LARGE SCALE GENOMIC DNA]</scope>
    <source>
        <strain evidence="3 4">MAH-3</strain>
    </source>
</reference>
<keyword evidence="3" id="KW-0255">Endonuclease</keyword>
<dbReference type="Gene3D" id="3.60.10.10">
    <property type="entry name" value="Endonuclease/exonuclease/phosphatase"/>
    <property type="match status" value="1"/>
</dbReference>
<dbReference type="InterPro" id="IPR005135">
    <property type="entry name" value="Endo/exonuclease/phosphatase"/>
</dbReference>
<protein>
    <submittedName>
        <fullName evidence="3">Endonuclease/exonuclease/phosphatase family protein</fullName>
    </submittedName>
</protein>
<sequence>MIKILSITSICCLLLAYLAPYVHPSTIRILPFFGLMYPIFICLALILMIYWAFAKSRWFFYILIAILFGGNLHFRTLSVTFSDPKPEKEVSSWNIMSYNVRLFDVYNSSIEGRNQSRDSIISYVQRVDPDVICFQEFFHQDKPSAFSTRDTLISLMGFTDYHERYSHRIRNRQNFGICMLSKYPIIAKGDVMFKNFKTTDNYCIFADIVKGRDTIRFYDIHLQSLKLQQEDYELFGEKNKQAGAKKSTLRLLIDKLRIAYPARAEQAERVVEHMKTSPYPVVICGDFNDTPMSYVYNQFNTDLVDSYRETTTGIGVTYVGRVPAGRIDYIFHSGDLGAYDFGIQSAAFSDHRAVHCKIYKKSR</sequence>
<dbReference type="GO" id="GO:0016020">
    <property type="term" value="C:membrane"/>
    <property type="evidence" value="ECO:0007669"/>
    <property type="project" value="GOC"/>
</dbReference>
<dbReference type="GO" id="GO:0004527">
    <property type="term" value="F:exonuclease activity"/>
    <property type="evidence" value="ECO:0007669"/>
    <property type="project" value="UniProtKB-KW"/>
</dbReference>
<dbReference type="OrthoDB" id="635146at2"/>
<organism evidence="3 4">
    <name type="scientific">Fluviicola chungangensis</name>
    <dbReference type="NCBI Taxonomy" id="2597671"/>
    <lineage>
        <taxon>Bacteria</taxon>
        <taxon>Pseudomonadati</taxon>
        <taxon>Bacteroidota</taxon>
        <taxon>Flavobacteriia</taxon>
        <taxon>Flavobacteriales</taxon>
        <taxon>Crocinitomicaceae</taxon>
        <taxon>Fluviicola</taxon>
    </lineage>
</organism>
<evidence type="ECO:0000313" key="3">
    <source>
        <dbReference type="EMBL" id="TSJ47794.1"/>
    </source>
</evidence>
<keyword evidence="3" id="KW-0269">Exonuclease</keyword>
<evidence type="ECO:0000259" key="2">
    <source>
        <dbReference type="Pfam" id="PF03372"/>
    </source>
</evidence>
<feature type="domain" description="Endonuclease/exonuclease/phosphatase" evidence="2">
    <location>
        <begin position="96"/>
        <end position="351"/>
    </location>
</feature>
<name>A0A556N6H9_9FLAO</name>
<dbReference type="PANTHER" id="PTHR14859:SF15">
    <property type="entry name" value="ENDONUCLEASE_EXONUCLEASE_PHOSPHATASE DOMAIN-CONTAINING PROTEIN"/>
    <property type="match status" value="1"/>
</dbReference>
<dbReference type="Proteomes" id="UP000316008">
    <property type="component" value="Unassembled WGS sequence"/>
</dbReference>
<dbReference type="InterPro" id="IPR036691">
    <property type="entry name" value="Endo/exonu/phosph_ase_sf"/>
</dbReference>
<gene>
    <name evidence="3" type="ORF">FO442_01310</name>
</gene>
<keyword evidence="1" id="KW-0812">Transmembrane</keyword>
<accession>A0A556N6H9</accession>
<keyword evidence="4" id="KW-1185">Reference proteome</keyword>